<dbReference type="Proteomes" id="UP000694844">
    <property type="component" value="Chromosome 4"/>
</dbReference>
<evidence type="ECO:0000256" key="3">
    <source>
        <dbReference type="ARBA" id="ARBA00023134"/>
    </source>
</evidence>
<dbReference type="RefSeq" id="XP_022332185.1">
    <property type="nucleotide sequence ID" value="XM_022476477.1"/>
</dbReference>
<dbReference type="InterPro" id="IPR006703">
    <property type="entry name" value="G_AIG1"/>
</dbReference>
<keyword evidence="3" id="KW-0342">GTP-binding</keyword>
<sequence length="297" mass="33597">MLSIDTNKISCQEMAHAKPGNLTKADTSGAQTTIFSEKIEERRIILIGKLGAGKSHCGNGILGKQFFESRRCWSSVTRQCKYGSATRNKFLYRIYDTPGVNSPEELATSVDVETDIRRCLYCTSPGFHAIVLVLSAAERITKEDMAMLKKLDGLLGESAYKYMILMITKLEDDETVLHEMMTEAPQIVELNVKCRSRRVIFGNDATKIPDACVQKFDKMLTNLIKENANQGSEYYRHKYYDEATKILEKDKSDYLKEYPDTSESVALEIVRNRATEGLSPRDRELRSLNDPNCCTIS</sequence>
<organism evidence="5 6">
    <name type="scientific">Crassostrea virginica</name>
    <name type="common">Eastern oyster</name>
    <dbReference type="NCBI Taxonomy" id="6565"/>
    <lineage>
        <taxon>Eukaryota</taxon>
        <taxon>Metazoa</taxon>
        <taxon>Spiralia</taxon>
        <taxon>Lophotrochozoa</taxon>
        <taxon>Mollusca</taxon>
        <taxon>Bivalvia</taxon>
        <taxon>Autobranchia</taxon>
        <taxon>Pteriomorphia</taxon>
        <taxon>Ostreida</taxon>
        <taxon>Ostreoidea</taxon>
        <taxon>Ostreidae</taxon>
        <taxon>Crassostrea</taxon>
    </lineage>
</organism>
<dbReference type="PANTHER" id="PTHR10903:SF184">
    <property type="entry name" value="GTP-BINDING PROTEIN A"/>
    <property type="match status" value="1"/>
</dbReference>
<dbReference type="GeneID" id="111129930"/>
<dbReference type="SUPFAM" id="SSF52540">
    <property type="entry name" value="P-loop containing nucleoside triphosphate hydrolases"/>
    <property type="match status" value="1"/>
</dbReference>
<dbReference type="OrthoDB" id="6120595at2759"/>
<name>A0A8B8DWA6_CRAVI</name>
<dbReference type="PROSITE" id="PS51720">
    <property type="entry name" value="G_AIG1"/>
    <property type="match status" value="1"/>
</dbReference>
<gene>
    <name evidence="6" type="primary">LOC111129930</name>
</gene>
<dbReference type="PANTHER" id="PTHR10903">
    <property type="entry name" value="GTPASE, IMAP FAMILY MEMBER-RELATED"/>
    <property type="match status" value="1"/>
</dbReference>
<evidence type="ECO:0000313" key="5">
    <source>
        <dbReference type="Proteomes" id="UP000694844"/>
    </source>
</evidence>
<dbReference type="AlphaFoldDB" id="A0A8B8DWA6"/>
<dbReference type="InterPro" id="IPR045058">
    <property type="entry name" value="GIMA/IAN/Toc"/>
</dbReference>
<protein>
    <submittedName>
        <fullName evidence="6">GTPase IMAP family member 4-like isoform X1</fullName>
    </submittedName>
</protein>
<evidence type="ECO:0000256" key="2">
    <source>
        <dbReference type="ARBA" id="ARBA00022741"/>
    </source>
</evidence>
<evidence type="ECO:0000259" key="4">
    <source>
        <dbReference type="PROSITE" id="PS51720"/>
    </source>
</evidence>
<evidence type="ECO:0000313" key="6">
    <source>
        <dbReference type="RefSeq" id="XP_022332185.1"/>
    </source>
</evidence>
<keyword evidence="2" id="KW-0547">Nucleotide-binding</keyword>
<dbReference type="Pfam" id="PF04548">
    <property type="entry name" value="AIG1"/>
    <property type="match status" value="1"/>
</dbReference>
<keyword evidence="5" id="KW-1185">Reference proteome</keyword>
<proteinExistence type="inferred from homology"/>
<feature type="domain" description="AIG1-type G" evidence="4">
    <location>
        <begin position="39"/>
        <end position="243"/>
    </location>
</feature>
<accession>A0A8B8DWA6</accession>
<dbReference type="KEGG" id="cvn:111129930"/>
<reference evidence="6" key="1">
    <citation type="submission" date="2025-08" db="UniProtKB">
        <authorList>
            <consortium name="RefSeq"/>
        </authorList>
    </citation>
    <scope>IDENTIFICATION</scope>
    <source>
        <tissue evidence="6">Whole sample</tissue>
    </source>
</reference>
<dbReference type="InterPro" id="IPR027417">
    <property type="entry name" value="P-loop_NTPase"/>
</dbReference>
<comment type="similarity">
    <text evidence="1">Belongs to the TRAFAC class TrmE-Era-EngA-EngB-Septin-like GTPase superfamily. AIG1/Toc34/Toc159-like paraseptin GTPase family. IAN subfamily.</text>
</comment>
<evidence type="ECO:0000256" key="1">
    <source>
        <dbReference type="ARBA" id="ARBA00008535"/>
    </source>
</evidence>
<dbReference type="Gene3D" id="3.40.50.300">
    <property type="entry name" value="P-loop containing nucleotide triphosphate hydrolases"/>
    <property type="match status" value="1"/>
</dbReference>
<dbReference type="GO" id="GO:0005525">
    <property type="term" value="F:GTP binding"/>
    <property type="evidence" value="ECO:0007669"/>
    <property type="project" value="UniProtKB-KW"/>
</dbReference>